<keyword evidence="1" id="KW-0472">Membrane</keyword>
<reference evidence="2 3" key="1">
    <citation type="journal article" date="2014" name="Genome Announc.">
        <title>Draft genome sequences of eight enterohepatic helicobacter species isolated from both laboratory and wild rodents.</title>
        <authorList>
            <person name="Sheh A."/>
            <person name="Shen Z."/>
            <person name="Fox J.G."/>
        </authorList>
    </citation>
    <scope>NUCLEOTIDE SEQUENCE [LARGE SCALE GENOMIC DNA]</scope>
    <source>
        <strain evidence="2 3">ATCC 700114</strain>
    </source>
</reference>
<proteinExistence type="predicted"/>
<comment type="caution">
    <text evidence="2">The sequence shown here is derived from an EMBL/GenBank/DDBJ whole genome shotgun (WGS) entry which is preliminary data.</text>
</comment>
<dbReference type="AlphaFoldDB" id="A0A4U8S1W2"/>
<name>A0A4U8S1W2_9HELI</name>
<keyword evidence="1" id="KW-1133">Transmembrane helix</keyword>
<evidence type="ECO:0000313" key="2">
    <source>
        <dbReference type="EMBL" id="TLD79685.1"/>
    </source>
</evidence>
<evidence type="ECO:0000256" key="1">
    <source>
        <dbReference type="SAM" id="Phobius"/>
    </source>
</evidence>
<dbReference type="RefSeq" id="WP_034346695.1">
    <property type="nucleotide sequence ID" value="NZ_FZNG01000071.1"/>
</dbReference>
<feature type="transmembrane region" description="Helical" evidence="1">
    <location>
        <begin position="104"/>
        <end position="128"/>
    </location>
</feature>
<sequence length="164" mass="18522">MLQYIRIRELGDFKMFLYKKCEVCGNNINKLQSIWNIYTLKIGETLHCSHCGTYYQVSKTIQAFASFYVNLGLGIILWLILGICINVCIHTLDISVNKNISLILSLVLSFLLLSFINCIIACLIPLGITQTPKEKCKKSLVYWLCLLLLSAVLIAFIAGFLGLH</sequence>
<keyword evidence="1" id="KW-0812">Transmembrane</keyword>
<dbReference type="Proteomes" id="UP000029878">
    <property type="component" value="Unassembled WGS sequence"/>
</dbReference>
<feature type="transmembrane region" description="Helical" evidence="1">
    <location>
        <begin position="140"/>
        <end position="163"/>
    </location>
</feature>
<evidence type="ECO:0008006" key="4">
    <source>
        <dbReference type="Google" id="ProtNLM"/>
    </source>
</evidence>
<dbReference type="OrthoDB" id="5330082at2"/>
<feature type="transmembrane region" description="Helical" evidence="1">
    <location>
        <begin position="67"/>
        <end position="92"/>
    </location>
</feature>
<evidence type="ECO:0000313" key="3">
    <source>
        <dbReference type="Proteomes" id="UP000029878"/>
    </source>
</evidence>
<dbReference type="EMBL" id="JRPL02000058">
    <property type="protein sequence ID" value="TLD79685.1"/>
    <property type="molecule type" value="Genomic_DNA"/>
</dbReference>
<protein>
    <recommendedName>
        <fullName evidence="4">ATRX ADD domain-containing protein</fullName>
    </recommendedName>
</protein>
<organism evidence="2 3">
    <name type="scientific">Helicobacter trogontum</name>
    <dbReference type="NCBI Taxonomy" id="50960"/>
    <lineage>
        <taxon>Bacteria</taxon>
        <taxon>Pseudomonadati</taxon>
        <taxon>Campylobacterota</taxon>
        <taxon>Epsilonproteobacteria</taxon>
        <taxon>Campylobacterales</taxon>
        <taxon>Helicobacteraceae</taxon>
        <taxon>Helicobacter</taxon>
    </lineage>
</organism>
<accession>A0A4U8S1W2</accession>
<gene>
    <name evidence="2" type="ORF">LS81_010480</name>
</gene>